<name>A0A4R3XV45_9PROT</name>
<dbReference type="RefSeq" id="WP_132920958.1">
    <property type="nucleotide sequence ID" value="NZ_SMCO01000024.1"/>
</dbReference>
<evidence type="ECO:0000313" key="2">
    <source>
        <dbReference type="Proteomes" id="UP000295367"/>
    </source>
</evidence>
<accession>A0A4R3XV45</accession>
<dbReference type="Proteomes" id="UP000295367">
    <property type="component" value="Unassembled WGS sequence"/>
</dbReference>
<keyword evidence="2" id="KW-1185">Reference proteome</keyword>
<evidence type="ECO:0000313" key="1">
    <source>
        <dbReference type="EMBL" id="TCV81254.1"/>
    </source>
</evidence>
<organism evidence="1 2">
    <name type="scientific">Sulfurirhabdus autotrophica</name>
    <dbReference type="NCBI Taxonomy" id="1706046"/>
    <lineage>
        <taxon>Bacteria</taxon>
        <taxon>Pseudomonadati</taxon>
        <taxon>Pseudomonadota</taxon>
        <taxon>Betaproteobacteria</taxon>
        <taxon>Nitrosomonadales</taxon>
        <taxon>Sulfuricellaceae</taxon>
        <taxon>Sulfurirhabdus</taxon>
    </lineage>
</organism>
<gene>
    <name evidence="1" type="ORF">EDC63_1241</name>
</gene>
<reference evidence="1 2" key="1">
    <citation type="submission" date="2019-03" db="EMBL/GenBank/DDBJ databases">
        <title>Genomic Encyclopedia of Type Strains, Phase IV (KMG-IV): sequencing the most valuable type-strain genomes for metagenomic binning, comparative biology and taxonomic classification.</title>
        <authorList>
            <person name="Goeker M."/>
        </authorList>
    </citation>
    <scope>NUCLEOTIDE SEQUENCE [LARGE SCALE GENOMIC DNA]</scope>
    <source>
        <strain evidence="1 2">DSM 100309</strain>
    </source>
</reference>
<protein>
    <submittedName>
        <fullName evidence="1">Uncharacterized protein</fullName>
    </submittedName>
</protein>
<dbReference type="AlphaFoldDB" id="A0A4R3XV45"/>
<sequence length="63" mass="7230">MSVRDAFRWMTKLNAKNRLILSAGIAVLIYFALPVSSVRLNRESSRQDPIWAGFRKQNILVPI</sequence>
<proteinExistence type="predicted"/>
<dbReference type="EMBL" id="SMCO01000024">
    <property type="protein sequence ID" value="TCV81254.1"/>
    <property type="molecule type" value="Genomic_DNA"/>
</dbReference>
<comment type="caution">
    <text evidence="1">The sequence shown here is derived from an EMBL/GenBank/DDBJ whole genome shotgun (WGS) entry which is preliminary data.</text>
</comment>